<evidence type="ECO:0000313" key="3">
    <source>
        <dbReference type="Proteomes" id="UP000579523"/>
    </source>
</evidence>
<evidence type="ECO:0008006" key="4">
    <source>
        <dbReference type="Google" id="ProtNLM"/>
    </source>
</evidence>
<feature type="compositionally biased region" description="Pro residues" evidence="1">
    <location>
        <begin position="43"/>
        <end position="52"/>
    </location>
</feature>
<accession>A0A7W7V9C7</accession>
<evidence type="ECO:0000256" key="1">
    <source>
        <dbReference type="SAM" id="MobiDB-lite"/>
    </source>
</evidence>
<dbReference type="Proteomes" id="UP000579523">
    <property type="component" value="Unassembled WGS sequence"/>
</dbReference>
<keyword evidence="3" id="KW-1185">Reference proteome</keyword>
<name>A0A7W7V9C7_9ACTN</name>
<gene>
    <name evidence="2" type="ORF">FHS37_005965</name>
</gene>
<evidence type="ECO:0000313" key="2">
    <source>
        <dbReference type="EMBL" id="MBB4901873.1"/>
    </source>
</evidence>
<sequence>MRARLAVFRNWIGRTQEEVEQARRDWTEGTRFGEVKGCDGDPLPAPEPPATPLRPWGRTR</sequence>
<comment type="caution">
    <text evidence="2">The sequence shown here is derived from an EMBL/GenBank/DDBJ whole genome shotgun (WGS) entry which is preliminary data.</text>
</comment>
<feature type="compositionally biased region" description="Basic and acidic residues" evidence="1">
    <location>
        <begin position="18"/>
        <end position="39"/>
    </location>
</feature>
<dbReference type="AlphaFoldDB" id="A0A7W7V9C7"/>
<reference evidence="2 3" key="1">
    <citation type="submission" date="2020-08" db="EMBL/GenBank/DDBJ databases">
        <title>Genomic Encyclopedia of Type Strains, Phase III (KMG-III): the genomes of soil and plant-associated and newly described type strains.</title>
        <authorList>
            <person name="Whitman W."/>
        </authorList>
    </citation>
    <scope>NUCLEOTIDE SEQUENCE [LARGE SCALE GENOMIC DNA]</scope>
    <source>
        <strain evidence="2 3">CECT 3273</strain>
    </source>
</reference>
<proteinExistence type="predicted"/>
<organism evidence="2 3">
    <name type="scientific">Streptomyces griseomycini</name>
    <dbReference type="NCBI Taxonomy" id="66895"/>
    <lineage>
        <taxon>Bacteria</taxon>
        <taxon>Bacillati</taxon>
        <taxon>Actinomycetota</taxon>
        <taxon>Actinomycetes</taxon>
        <taxon>Kitasatosporales</taxon>
        <taxon>Streptomycetaceae</taxon>
        <taxon>Streptomyces</taxon>
    </lineage>
</organism>
<dbReference type="EMBL" id="JACHJI010000013">
    <property type="protein sequence ID" value="MBB4901873.1"/>
    <property type="molecule type" value="Genomic_DNA"/>
</dbReference>
<feature type="region of interest" description="Disordered" evidence="1">
    <location>
        <begin position="18"/>
        <end position="60"/>
    </location>
</feature>
<protein>
    <recommendedName>
        <fullName evidence="4">Pirin</fullName>
    </recommendedName>
</protein>